<evidence type="ECO:0000256" key="6">
    <source>
        <dbReference type="ARBA" id="ARBA00023136"/>
    </source>
</evidence>
<proteinExistence type="inferred from homology"/>
<evidence type="ECO:0000256" key="3">
    <source>
        <dbReference type="ARBA" id="ARBA00022475"/>
    </source>
</evidence>
<evidence type="ECO:0000256" key="4">
    <source>
        <dbReference type="ARBA" id="ARBA00022692"/>
    </source>
</evidence>
<dbReference type="AlphaFoldDB" id="A0AAW7K326"/>
<evidence type="ECO:0000256" key="7">
    <source>
        <dbReference type="RuleBase" id="RU363032"/>
    </source>
</evidence>
<organism evidence="9 10">
    <name type="scientific">Collinsella ihumii</name>
    <dbReference type="NCBI Taxonomy" id="1720204"/>
    <lineage>
        <taxon>Bacteria</taxon>
        <taxon>Bacillati</taxon>
        <taxon>Actinomycetota</taxon>
        <taxon>Coriobacteriia</taxon>
        <taxon>Coriobacteriales</taxon>
        <taxon>Coriobacteriaceae</taxon>
        <taxon>Collinsella</taxon>
    </lineage>
</organism>
<dbReference type="Gene3D" id="1.10.3720.10">
    <property type="entry name" value="MetI-like"/>
    <property type="match status" value="1"/>
</dbReference>
<comment type="caution">
    <text evidence="9">The sequence shown here is derived from an EMBL/GenBank/DDBJ whole genome shotgun (WGS) entry which is preliminary data.</text>
</comment>
<name>A0AAW7K326_9ACTN</name>
<keyword evidence="4 7" id="KW-0812">Transmembrane</keyword>
<dbReference type="Proteomes" id="UP001168505">
    <property type="component" value="Unassembled WGS sequence"/>
</dbReference>
<feature type="transmembrane region" description="Helical" evidence="7">
    <location>
        <begin position="32"/>
        <end position="50"/>
    </location>
</feature>
<feature type="transmembrane region" description="Helical" evidence="7">
    <location>
        <begin position="97"/>
        <end position="126"/>
    </location>
</feature>
<keyword evidence="2 7" id="KW-0813">Transport</keyword>
<evidence type="ECO:0000313" key="9">
    <source>
        <dbReference type="EMBL" id="MDN0069607.1"/>
    </source>
</evidence>
<evidence type="ECO:0000259" key="8">
    <source>
        <dbReference type="PROSITE" id="PS50928"/>
    </source>
</evidence>
<dbReference type="SUPFAM" id="SSF161098">
    <property type="entry name" value="MetI-like"/>
    <property type="match status" value="1"/>
</dbReference>
<sequence>MTSATLTKGAADVLERDARGHIRLTSVRERNLSVQLTLIVLVALTVVTFARMGYGTVDMLAAARQAFADFGAMMLQPALDPPFGAGHFTWGTVIESAVITVAITAICTVLSAIVSFFLALAAAANLSSPVASNIVKGFVAIIRSIPTILWVLVFTVAIGLGSEAAVLGISFHSIAYLVKSYSESFEEIDEGVIEALRASGASFWQVVFQAVTPATITKLLSWTFIRLEINFTNAVAVGAFAGAGGIGFQLYQAGSRYYNLHEVGVIVYVCLIVAFVLEFVSVRLRKRYILADS</sequence>
<reference evidence="9" key="1">
    <citation type="submission" date="2023-06" db="EMBL/GenBank/DDBJ databases">
        <authorList>
            <person name="Zeman M."/>
            <person name="Kubasova T."/>
            <person name="Jahodarova E."/>
            <person name="Nykrynova M."/>
            <person name="Rychlik I."/>
        </authorList>
    </citation>
    <scope>NUCLEOTIDE SEQUENCE</scope>
    <source>
        <strain evidence="9">15_COKtk</strain>
    </source>
</reference>
<evidence type="ECO:0000256" key="1">
    <source>
        <dbReference type="ARBA" id="ARBA00004651"/>
    </source>
</evidence>
<feature type="transmembrane region" description="Helical" evidence="7">
    <location>
        <begin position="231"/>
        <end position="251"/>
    </location>
</feature>
<protein>
    <submittedName>
        <fullName evidence="9">ABC transporter permease subunit</fullName>
    </submittedName>
</protein>
<feature type="transmembrane region" description="Helical" evidence="7">
    <location>
        <begin position="263"/>
        <end position="280"/>
    </location>
</feature>
<comment type="subcellular location">
    <subcellularLocation>
        <location evidence="1 7">Cell membrane</location>
        <topology evidence="1 7">Multi-pass membrane protein</topology>
    </subcellularLocation>
</comment>
<dbReference type="GO" id="GO:0055085">
    <property type="term" value="P:transmembrane transport"/>
    <property type="evidence" value="ECO:0007669"/>
    <property type="project" value="InterPro"/>
</dbReference>
<dbReference type="InterPro" id="IPR035906">
    <property type="entry name" value="MetI-like_sf"/>
</dbReference>
<feature type="transmembrane region" description="Helical" evidence="7">
    <location>
        <begin position="147"/>
        <end position="171"/>
    </location>
</feature>
<feature type="transmembrane region" description="Helical" evidence="7">
    <location>
        <begin position="203"/>
        <end position="224"/>
    </location>
</feature>
<accession>A0AAW7K326</accession>
<comment type="similarity">
    <text evidence="7">Belongs to the binding-protein-dependent transport system permease family.</text>
</comment>
<dbReference type="RefSeq" id="WP_289827289.1">
    <property type="nucleotide sequence ID" value="NZ_JAUEIR010000006.1"/>
</dbReference>
<keyword evidence="5 7" id="KW-1133">Transmembrane helix</keyword>
<evidence type="ECO:0000256" key="5">
    <source>
        <dbReference type="ARBA" id="ARBA00022989"/>
    </source>
</evidence>
<dbReference type="GO" id="GO:0005886">
    <property type="term" value="C:plasma membrane"/>
    <property type="evidence" value="ECO:0007669"/>
    <property type="project" value="UniProtKB-SubCell"/>
</dbReference>
<gene>
    <name evidence="9" type="ORF">QVN40_07820</name>
</gene>
<dbReference type="PANTHER" id="PTHR30043">
    <property type="entry name" value="PHOSPHONATES TRANSPORT SYSTEM PERMEASE PROTEIN"/>
    <property type="match status" value="1"/>
</dbReference>
<dbReference type="PROSITE" id="PS50928">
    <property type="entry name" value="ABC_TM1"/>
    <property type="match status" value="1"/>
</dbReference>
<feature type="domain" description="ABC transmembrane type-1" evidence="8">
    <location>
        <begin position="97"/>
        <end position="281"/>
    </location>
</feature>
<dbReference type="InterPro" id="IPR000515">
    <property type="entry name" value="MetI-like"/>
</dbReference>
<keyword evidence="6 7" id="KW-0472">Membrane</keyword>
<reference evidence="9" key="2">
    <citation type="submission" date="2023-08" db="EMBL/GenBank/DDBJ databases">
        <title>Identification and characterization of horizontal gene transfer across gut microbiota members of farm animals based on homology search.</title>
        <authorList>
            <person name="Schwarzerova J."/>
            <person name="Nykrynova M."/>
            <person name="Jureckova K."/>
            <person name="Cejkova D."/>
            <person name="Rychlik I."/>
        </authorList>
    </citation>
    <scope>NUCLEOTIDE SEQUENCE</scope>
    <source>
        <strain evidence="9">15_COKtk</strain>
    </source>
</reference>
<evidence type="ECO:0000256" key="2">
    <source>
        <dbReference type="ARBA" id="ARBA00022448"/>
    </source>
</evidence>
<dbReference type="CDD" id="cd06261">
    <property type="entry name" value="TM_PBP2"/>
    <property type="match status" value="1"/>
</dbReference>
<evidence type="ECO:0000313" key="10">
    <source>
        <dbReference type="Proteomes" id="UP001168505"/>
    </source>
</evidence>
<dbReference type="PANTHER" id="PTHR30043:SF1">
    <property type="entry name" value="ABC TRANSPORT SYSTEM PERMEASE PROTEIN P69"/>
    <property type="match status" value="1"/>
</dbReference>
<dbReference type="EMBL" id="JAUEIR010000006">
    <property type="protein sequence ID" value="MDN0069607.1"/>
    <property type="molecule type" value="Genomic_DNA"/>
</dbReference>
<keyword evidence="3" id="KW-1003">Cell membrane</keyword>
<dbReference type="Pfam" id="PF00528">
    <property type="entry name" value="BPD_transp_1"/>
    <property type="match status" value="1"/>
</dbReference>